<evidence type="ECO:0000313" key="3">
    <source>
        <dbReference type="Proteomes" id="UP001295684"/>
    </source>
</evidence>
<protein>
    <submittedName>
        <fullName evidence="2">Uncharacterized protein</fullName>
    </submittedName>
</protein>
<feature type="region of interest" description="Disordered" evidence="1">
    <location>
        <begin position="28"/>
        <end position="52"/>
    </location>
</feature>
<accession>A0AAD1UMW1</accession>
<proteinExistence type="predicted"/>
<feature type="compositionally biased region" description="Low complexity" evidence="1">
    <location>
        <begin position="33"/>
        <end position="52"/>
    </location>
</feature>
<dbReference type="EMBL" id="CAMPGE010011413">
    <property type="protein sequence ID" value="CAI2370248.1"/>
    <property type="molecule type" value="Genomic_DNA"/>
</dbReference>
<keyword evidence="3" id="KW-1185">Reference proteome</keyword>
<comment type="caution">
    <text evidence="2">The sequence shown here is derived from an EMBL/GenBank/DDBJ whole genome shotgun (WGS) entry which is preliminary data.</text>
</comment>
<organism evidence="2 3">
    <name type="scientific">Euplotes crassus</name>
    <dbReference type="NCBI Taxonomy" id="5936"/>
    <lineage>
        <taxon>Eukaryota</taxon>
        <taxon>Sar</taxon>
        <taxon>Alveolata</taxon>
        <taxon>Ciliophora</taxon>
        <taxon>Intramacronucleata</taxon>
        <taxon>Spirotrichea</taxon>
        <taxon>Hypotrichia</taxon>
        <taxon>Euplotida</taxon>
        <taxon>Euplotidae</taxon>
        <taxon>Moneuplotes</taxon>
    </lineage>
</organism>
<evidence type="ECO:0000256" key="1">
    <source>
        <dbReference type="SAM" id="MobiDB-lite"/>
    </source>
</evidence>
<dbReference type="AlphaFoldDB" id="A0AAD1UMW1"/>
<name>A0AAD1UMW1_EUPCR</name>
<evidence type="ECO:0000313" key="2">
    <source>
        <dbReference type="EMBL" id="CAI2370248.1"/>
    </source>
</evidence>
<reference evidence="2" key="1">
    <citation type="submission" date="2023-07" db="EMBL/GenBank/DDBJ databases">
        <authorList>
            <consortium name="AG Swart"/>
            <person name="Singh M."/>
            <person name="Singh A."/>
            <person name="Seah K."/>
            <person name="Emmerich C."/>
        </authorList>
    </citation>
    <scope>NUCLEOTIDE SEQUENCE</scope>
    <source>
        <strain evidence="2">DP1</strain>
    </source>
</reference>
<sequence length="393" mass="44897">MIEKISIEDLLSFTPYKHIQASPNSLYPIPKTPSDLQSSPLNSSQSLLPTPTLQPLSIPTSPLHSSIPQHSTPYKILSKSPIFTPGSCFSVAHRFDSNYHYEDNNHSNQNIKILNDSYSQKSVQICTNKRGLTLQNSYDYPSVLVSTPKTQDSFIFQENESLDPVVQRGFYQKGVGTSCVNSDIKMPILRHENNSLFSPAKPKKKCLNLILKSLRDQEILASQQSENCLDNHSCIHSSSQISITRSPSKADFSESRSQRALKIDLRREHPSFHLLKKRKIQADKLLNKKEIRFDQKKDTKRSSRRIKRKFMAYWSMCMYPGQKKSSLDKQAISFDSPVENHEESQNDSCEIYNLSPKLSSKVAKNHAKRRTLNCVKRSKKSNPRYSKMPSFNL</sequence>
<dbReference type="Proteomes" id="UP001295684">
    <property type="component" value="Unassembled WGS sequence"/>
</dbReference>
<gene>
    <name evidence="2" type="ORF">ECRASSUSDP1_LOCUS11557</name>
</gene>